<dbReference type="GO" id="GO:0016209">
    <property type="term" value="F:antioxidant activity"/>
    <property type="evidence" value="ECO:0007669"/>
    <property type="project" value="InterPro"/>
</dbReference>
<evidence type="ECO:0000256" key="1">
    <source>
        <dbReference type="ARBA" id="ARBA00004196"/>
    </source>
</evidence>
<organism evidence="8 9">
    <name type="scientific">Jiangella ureilytica</name>
    <dbReference type="NCBI Taxonomy" id="2530374"/>
    <lineage>
        <taxon>Bacteria</taxon>
        <taxon>Bacillati</taxon>
        <taxon>Actinomycetota</taxon>
        <taxon>Actinomycetes</taxon>
        <taxon>Jiangellales</taxon>
        <taxon>Jiangellaceae</taxon>
        <taxon>Jiangella</taxon>
    </lineage>
</organism>
<evidence type="ECO:0000256" key="3">
    <source>
        <dbReference type="ARBA" id="ARBA00022968"/>
    </source>
</evidence>
<dbReference type="InterPro" id="IPR000866">
    <property type="entry name" value="AhpC/TSA"/>
</dbReference>
<evidence type="ECO:0000313" key="8">
    <source>
        <dbReference type="EMBL" id="TDC47543.1"/>
    </source>
</evidence>
<dbReference type="RefSeq" id="WP_131987107.1">
    <property type="nucleotide sequence ID" value="NZ_SMKL01000072.1"/>
</dbReference>
<name>A0A4R4RGH6_9ACTN</name>
<dbReference type="EMBL" id="SMKL01000072">
    <property type="protein sequence ID" value="TDC47543.1"/>
    <property type="molecule type" value="Genomic_DNA"/>
</dbReference>
<evidence type="ECO:0000256" key="2">
    <source>
        <dbReference type="ARBA" id="ARBA00022748"/>
    </source>
</evidence>
<sequence>MRRLLVVCGAALLVLAGCSDGQVERSDNANQAGYIAGDGTISIYDPAERDAAPDFAGELLDGGDFRLADSVGDVVVLNVWGSWCPPCRKEAPDLQASYEALEPEGVQFVGVNVRDPGTRAPQQFEDEFGITYPSIYDPRADALLAFRDTIPPAAIPSTLVIDREGRIAARILGPIGETSLTDIVSEIAAEAPAAEGTAETPTSGGRTIHETESILSSARHRTADSRRLPAPSHQAVVDGPPG</sequence>
<dbReference type="SUPFAM" id="SSF52833">
    <property type="entry name" value="Thioredoxin-like"/>
    <property type="match status" value="1"/>
</dbReference>
<dbReference type="Proteomes" id="UP000295621">
    <property type="component" value="Unassembled WGS sequence"/>
</dbReference>
<evidence type="ECO:0000256" key="4">
    <source>
        <dbReference type="ARBA" id="ARBA00023157"/>
    </source>
</evidence>
<comment type="subcellular location">
    <subcellularLocation>
        <location evidence="1">Cell envelope</location>
    </subcellularLocation>
</comment>
<feature type="compositionally biased region" description="Low complexity" evidence="6">
    <location>
        <begin position="191"/>
        <end position="205"/>
    </location>
</feature>
<proteinExistence type="predicted"/>
<keyword evidence="3" id="KW-0812">Transmembrane</keyword>
<evidence type="ECO:0000256" key="5">
    <source>
        <dbReference type="ARBA" id="ARBA00023284"/>
    </source>
</evidence>
<dbReference type="PROSITE" id="PS51257">
    <property type="entry name" value="PROKAR_LIPOPROTEIN"/>
    <property type="match status" value="1"/>
</dbReference>
<dbReference type="PANTHER" id="PTHR42852:SF6">
    <property type="entry name" value="THIOL:DISULFIDE INTERCHANGE PROTEIN DSBE"/>
    <property type="match status" value="1"/>
</dbReference>
<dbReference type="GO" id="GO:0017004">
    <property type="term" value="P:cytochrome complex assembly"/>
    <property type="evidence" value="ECO:0007669"/>
    <property type="project" value="UniProtKB-KW"/>
</dbReference>
<keyword evidence="3" id="KW-0735">Signal-anchor</keyword>
<dbReference type="Pfam" id="PF00578">
    <property type="entry name" value="AhpC-TSA"/>
    <property type="match status" value="1"/>
</dbReference>
<accession>A0A4R4RGH6</accession>
<keyword evidence="5" id="KW-0676">Redox-active center</keyword>
<protein>
    <submittedName>
        <fullName evidence="8">TlpA family protein disulfide reductase</fullName>
    </submittedName>
</protein>
<dbReference type="CDD" id="cd02966">
    <property type="entry name" value="TlpA_like_family"/>
    <property type="match status" value="1"/>
</dbReference>
<dbReference type="InterPro" id="IPR050553">
    <property type="entry name" value="Thioredoxin_ResA/DsbE_sf"/>
</dbReference>
<dbReference type="PANTHER" id="PTHR42852">
    <property type="entry name" value="THIOL:DISULFIDE INTERCHANGE PROTEIN DSBE"/>
    <property type="match status" value="1"/>
</dbReference>
<dbReference type="Gene3D" id="3.40.30.10">
    <property type="entry name" value="Glutaredoxin"/>
    <property type="match status" value="1"/>
</dbReference>
<dbReference type="InterPro" id="IPR036249">
    <property type="entry name" value="Thioredoxin-like_sf"/>
</dbReference>
<dbReference type="PROSITE" id="PS51352">
    <property type="entry name" value="THIOREDOXIN_2"/>
    <property type="match status" value="1"/>
</dbReference>
<dbReference type="OrthoDB" id="9796554at2"/>
<evidence type="ECO:0000313" key="9">
    <source>
        <dbReference type="Proteomes" id="UP000295621"/>
    </source>
</evidence>
<keyword evidence="2" id="KW-0201">Cytochrome c-type biogenesis</keyword>
<dbReference type="GO" id="GO:0016491">
    <property type="term" value="F:oxidoreductase activity"/>
    <property type="evidence" value="ECO:0007669"/>
    <property type="project" value="InterPro"/>
</dbReference>
<keyword evidence="9" id="KW-1185">Reference proteome</keyword>
<feature type="region of interest" description="Disordered" evidence="6">
    <location>
        <begin position="191"/>
        <end position="242"/>
    </location>
</feature>
<reference evidence="8 9" key="1">
    <citation type="submission" date="2019-02" db="EMBL/GenBank/DDBJ databases">
        <title>Draft genome sequences of novel Actinobacteria.</title>
        <authorList>
            <person name="Sahin N."/>
            <person name="Ay H."/>
            <person name="Saygin H."/>
        </authorList>
    </citation>
    <scope>NUCLEOTIDE SEQUENCE [LARGE SCALE GENOMIC DNA]</scope>
    <source>
        <strain evidence="8 9">KC603</strain>
    </source>
</reference>
<keyword evidence="4" id="KW-1015">Disulfide bond</keyword>
<dbReference type="AlphaFoldDB" id="A0A4R4RGH6"/>
<comment type="caution">
    <text evidence="8">The sequence shown here is derived from an EMBL/GenBank/DDBJ whole genome shotgun (WGS) entry which is preliminary data.</text>
</comment>
<dbReference type="GO" id="GO:0030313">
    <property type="term" value="C:cell envelope"/>
    <property type="evidence" value="ECO:0007669"/>
    <property type="project" value="UniProtKB-SubCell"/>
</dbReference>
<gene>
    <name evidence="8" type="ORF">E1212_23850</name>
</gene>
<dbReference type="InterPro" id="IPR017937">
    <property type="entry name" value="Thioredoxin_CS"/>
</dbReference>
<dbReference type="InterPro" id="IPR013766">
    <property type="entry name" value="Thioredoxin_domain"/>
</dbReference>
<evidence type="ECO:0000256" key="6">
    <source>
        <dbReference type="SAM" id="MobiDB-lite"/>
    </source>
</evidence>
<dbReference type="PROSITE" id="PS00194">
    <property type="entry name" value="THIOREDOXIN_1"/>
    <property type="match status" value="1"/>
</dbReference>
<evidence type="ECO:0000259" key="7">
    <source>
        <dbReference type="PROSITE" id="PS51352"/>
    </source>
</evidence>
<feature type="domain" description="Thioredoxin" evidence="7">
    <location>
        <begin position="46"/>
        <end position="192"/>
    </location>
</feature>